<reference evidence="2 3" key="1">
    <citation type="journal article" date="2018" name="ACS Chem. Biol.">
        <title>Ketoreductase domain dysfunction expands chemodiversity: malyngamide biosynthesis in the cyanobacterium Okeania hirsuta.</title>
        <authorList>
            <person name="Moss N.A."/>
            <person name="Leao T."/>
            <person name="Rankin M."/>
            <person name="McCullough T.M."/>
            <person name="Qu P."/>
            <person name="Korobeynikov A."/>
            <person name="Smith J.L."/>
            <person name="Gerwick L."/>
            <person name="Gerwick W.H."/>
        </authorList>
    </citation>
    <scope>NUCLEOTIDE SEQUENCE [LARGE SCALE GENOMIC DNA]</scope>
    <source>
        <strain evidence="2 3">PAB10Feb10-1</strain>
    </source>
</reference>
<keyword evidence="3" id="KW-1185">Reference proteome</keyword>
<dbReference type="Pfam" id="PF00535">
    <property type="entry name" value="Glycos_transf_2"/>
    <property type="match status" value="1"/>
</dbReference>
<dbReference type="InterPro" id="IPR029044">
    <property type="entry name" value="Nucleotide-diphossugar_trans"/>
</dbReference>
<dbReference type="PANTHER" id="PTHR43685">
    <property type="entry name" value="GLYCOSYLTRANSFERASE"/>
    <property type="match status" value="1"/>
</dbReference>
<dbReference type="RefSeq" id="WP_124144390.1">
    <property type="nucleotide sequence ID" value="NZ_CAWOKI010000015.1"/>
</dbReference>
<dbReference type="CDD" id="cd00761">
    <property type="entry name" value="Glyco_tranf_GTA_type"/>
    <property type="match status" value="1"/>
</dbReference>
<sequence length="284" mass="33282">MFSFVIPCYNGKAALNNTLQSLFWQEKSIPFEIILVDNNSSRDNLDELYEAYKDKLNLYLIKQPKLKTTYALSRTRNLGLKLSQYPWMITLDSDIILPPHYLTKLSAYINTTNRDQNVLLTAERIFISRGDIEPLTWDKLTEAVPIASSSNYNRVEDRRLPYLKKLATTPHPWAFFHGCNTIFQTQNAIEAGGFDEEYDGHWGYEDIDFAYRIITRTDCKPLYLPSIYCYHQEEEHSAPTNLDRFDKSKNPNWTRICNQIPGFKEFKRQQYQSLTCQELKLDES</sequence>
<evidence type="ECO:0000313" key="3">
    <source>
        <dbReference type="Proteomes" id="UP000269154"/>
    </source>
</evidence>
<feature type="domain" description="Glycosyltransferase 2-like" evidence="1">
    <location>
        <begin position="3"/>
        <end position="178"/>
    </location>
</feature>
<dbReference type="OrthoDB" id="153025at2"/>
<protein>
    <submittedName>
        <fullName evidence="2">Glycosyltransferase</fullName>
    </submittedName>
</protein>
<accession>A0A3N6RHU0</accession>
<dbReference type="InterPro" id="IPR001173">
    <property type="entry name" value="Glyco_trans_2-like"/>
</dbReference>
<evidence type="ECO:0000259" key="1">
    <source>
        <dbReference type="Pfam" id="PF00535"/>
    </source>
</evidence>
<comment type="caution">
    <text evidence="2">The sequence shown here is derived from an EMBL/GenBank/DDBJ whole genome shotgun (WGS) entry which is preliminary data.</text>
</comment>
<dbReference type="InterPro" id="IPR050834">
    <property type="entry name" value="Glycosyltransf_2"/>
</dbReference>
<evidence type="ECO:0000313" key="2">
    <source>
        <dbReference type="EMBL" id="RQH31354.1"/>
    </source>
</evidence>
<dbReference type="PANTHER" id="PTHR43685:SF2">
    <property type="entry name" value="GLYCOSYLTRANSFERASE 2-LIKE DOMAIN-CONTAINING PROTEIN"/>
    <property type="match status" value="1"/>
</dbReference>
<dbReference type="Proteomes" id="UP000269154">
    <property type="component" value="Unassembled WGS sequence"/>
</dbReference>
<dbReference type="EMBL" id="RCBY01000167">
    <property type="protein sequence ID" value="RQH31354.1"/>
    <property type="molecule type" value="Genomic_DNA"/>
</dbReference>
<gene>
    <name evidence="2" type="ORF">D5R40_23295</name>
</gene>
<dbReference type="Gene3D" id="3.90.550.10">
    <property type="entry name" value="Spore Coat Polysaccharide Biosynthesis Protein SpsA, Chain A"/>
    <property type="match status" value="1"/>
</dbReference>
<dbReference type="GO" id="GO:0016740">
    <property type="term" value="F:transferase activity"/>
    <property type="evidence" value="ECO:0007669"/>
    <property type="project" value="UniProtKB-KW"/>
</dbReference>
<dbReference type="AlphaFoldDB" id="A0A3N6RHU0"/>
<keyword evidence="2" id="KW-0808">Transferase</keyword>
<dbReference type="SUPFAM" id="SSF53448">
    <property type="entry name" value="Nucleotide-diphospho-sugar transferases"/>
    <property type="match status" value="1"/>
</dbReference>
<proteinExistence type="predicted"/>
<name>A0A3N6RHU0_9CYAN</name>
<organism evidence="2 3">
    <name type="scientific">Okeania hirsuta</name>
    <dbReference type="NCBI Taxonomy" id="1458930"/>
    <lineage>
        <taxon>Bacteria</taxon>
        <taxon>Bacillati</taxon>
        <taxon>Cyanobacteriota</taxon>
        <taxon>Cyanophyceae</taxon>
        <taxon>Oscillatoriophycideae</taxon>
        <taxon>Oscillatoriales</taxon>
        <taxon>Microcoleaceae</taxon>
        <taxon>Okeania</taxon>
    </lineage>
</organism>